<dbReference type="InterPro" id="IPR006702">
    <property type="entry name" value="CASP_dom"/>
</dbReference>
<comment type="subcellular location">
    <subcellularLocation>
        <location evidence="1 7">Cell membrane</location>
        <topology evidence="1 7">Multi-pass membrane protein</topology>
    </subcellularLocation>
</comment>
<accession>A0A9N7NVN1</accession>
<keyword evidence="3 7" id="KW-1003">Cell membrane</keyword>
<evidence type="ECO:0000313" key="9">
    <source>
        <dbReference type="EMBL" id="CAA0839934.1"/>
    </source>
</evidence>
<reference evidence="9" key="1">
    <citation type="submission" date="2019-12" db="EMBL/GenBank/DDBJ databases">
        <authorList>
            <person name="Scholes J."/>
        </authorList>
    </citation>
    <scope>NUCLEOTIDE SEQUENCE</scope>
</reference>
<comment type="subunit">
    <text evidence="7">Homodimer and heterodimers.</text>
</comment>
<evidence type="ECO:0000256" key="4">
    <source>
        <dbReference type="ARBA" id="ARBA00022692"/>
    </source>
</evidence>
<comment type="caution">
    <text evidence="9">The sequence shown here is derived from an EMBL/GenBank/DDBJ whole genome shotgun (WGS) entry which is preliminary data.</text>
</comment>
<keyword evidence="5 7" id="KW-1133">Transmembrane helix</keyword>
<keyword evidence="4 7" id="KW-0812">Transmembrane</keyword>
<dbReference type="Pfam" id="PF04535">
    <property type="entry name" value="CASP_dom"/>
    <property type="match status" value="1"/>
</dbReference>
<dbReference type="AlphaFoldDB" id="A0A9N7NVN1"/>
<gene>
    <name evidence="9" type="ORF">SHERM_06397</name>
</gene>
<organism evidence="9 10">
    <name type="scientific">Striga hermonthica</name>
    <name type="common">Purple witchweed</name>
    <name type="synonym">Buchnera hermonthica</name>
    <dbReference type="NCBI Taxonomy" id="68872"/>
    <lineage>
        <taxon>Eukaryota</taxon>
        <taxon>Viridiplantae</taxon>
        <taxon>Streptophyta</taxon>
        <taxon>Embryophyta</taxon>
        <taxon>Tracheophyta</taxon>
        <taxon>Spermatophyta</taxon>
        <taxon>Magnoliopsida</taxon>
        <taxon>eudicotyledons</taxon>
        <taxon>Gunneridae</taxon>
        <taxon>Pentapetalae</taxon>
        <taxon>asterids</taxon>
        <taxon>lamiids</taxon>
        <taxon>Lamiales</taxon>
        <taxon>Orobanchaceae</taxon>
        <taxon>Buchnereae</taxon>
        <taxon>Striga</taxon>
    </lineage>
</organism>
<evidence type="ECO:0000256" key="1">
    <source>
        <dbReference type="ARBA" id="ARBA00004651"/>
    </source>
</evidence>
<protein>
    <recommendedName>
        <fullName evidence="7">CASP-like protein</fullName>
    </recommendedName>
</protein>
<keyword evidence="10" id="KW-1185">Reference proteome</keyword>
<comment type="caution">
    <text evidence="7">Lacks conserved residue(s) required for the propagation of feature annotation.</text>
</comment>
<sequence length="108" mass="11585">MVGRRSPPSVARPLTDCGRVWLDRPRALCRALVSGSRVTEKAAAPLLPPPRNGGSAVGDLLLRFLLFASCVVAVLVMVTGNQSQLIPIAFPPFLVSRDAKFNHSSAFM</sequence>
<proteinExistence type="inferred from homology"/>
<feature type="domain" description="Casparian strip membrane protein" evidence="8">
    <location>
        <begin position="55"/>
        <end position="108"/>
    </location>
</feature>
<name>A0A9N7NVN1_STRHE</name>
<comment type="similarity">
    <text evidence="2 7">Belongs to the Casparian strip membrane proteins (CASP) family.</text>
</comment>
<feature type="transmembrane region" description="Helical" evidence="7">
    <location>
        <begin position="60"/>
        <end position="78"/>
    </location>
</feature>
<evidence type="ECO:0000256" key="6">
    <source>
        <dbReference type="ARBA" id="ARBA00023136"/>
    </source>
</evidence>
<keyword evidence="6 7" id="KW-0472">Membrane</keyword>
<dbReference type="OrthoDB" id="1926504at2759"/>
<evidence type="ECO:0000256" key="7">
    <source>
        <dbReference type="RuleBase" id="RU361233"/>
    </source>
</evidence>
<evidence type="ECO:0000313" key="10">
    <source>
        <dbReference type="Proteomes" id="UP001153555"/>
    </source>
</evidence>
<evidence type="ECO:0000256" key="5">
    <source>
        <dbReference type="ARBA" id="ARBA00022989"/>
    </source>
</evidence>
<dbReference type="Proteomes" id="UP001153555">
    <property type="component" value="Unassembled WGS sequence"/>
</dbReference>
<evidence type="ECO:0000256" key="3">
    <source>
        <dbReference type="ARBA" id="ARBA00022475"/>
    </source>
</evidence>
<evidence type="ECO:0000256" key="2">
    <source>
        <dbReference type="ARBA" id="ARBA00007651"/>
    </source>
</evidence>
<dbReference type="GO" id="GO:0005886">
    <property type="term" value="C:plasma membrane"/>
    <property type="evidence" value="ECO:0007669"/>
    <property type="project" value="UniProtKB-SubCell"/>
</dbReference>
<evidence type="ECO:0000259" key="8">
    <source>
        <dbReference type="Pfam" id="PF04535"/>
    </source>
</evidence>
<dbReference type="EMBL" id="CACSLK010031655">
    <property type="protein sequence ID" value="CAA0839934.1"/>
    <property type="molecule type" value="Genomic_DNA"/>
</dbReference>